<gene>
    <name evidence="2" type="ORF">HMPREF1534_02148</name>
</gene>
<dbReference type="eggNOG" id="ENOG502ZQC9">
    <property type="taxonomic scope" value="Bacteria"/>
</dbReference>
<dbReference type="GeneID" id="60061907"/>
<feature type="chain" id="PRO_5004679315" description="Outer membrane protein" evidence="1">
    <location>
        <begin position="21"/>
        <end position="405"/>
    </location>
</feature>
<reference evidence="2 3" key="1">
    <citation type="submission" date="2013-04" db="EMBL/GenBank/DDBJ databases">
        <title>The Genome Sequence of Bacteroides massiliensis DSM 17679.</title>
        <authorList>
            <consortium name="The Broad Institute Genomics Platform"/>
            <person name="Earl A."/>
            <person name="Ward D."/>
            <person name="Feldgarden M."/>
            <person name="Gevers D."/>
            <person name="Martens E."/>
            <person name="Fenner L."/>
            <person name="Roux V."/>
            <person name="Mallet M.N."/>
            <person name="Raoult D."/>
            <person name="Walker B."/>
            <person name="Young S."/>
            <person name="Zeng Q."/>
            <person name="Gargeya S."/>
            <person name="Fitzgerald M."/>
            <person name="Haas B."/>
            <person name="Abouelleil A."/>
            <person name="Allen A.W."/>
            <person name="Alvarado L."/>
            <person name="Arachchi H.M."/>
            <person name="Berlin A.M."/>
            <person name="Chapman S.B."/>
            <person name="Gainer-Dewar J."/>
            <person name="Goldberg J."/>
            <person name="Griggs A."/>
            <person name="Gujja S."/>
            <person name="Hansen M."/>
            <person name="Howarth C."/>
            <person name="Imamovic A."/>
            <person name="Ireland A."/>
            <person name="Larimer J."/>
            <person name="McCowan C."/>
            <person name="Murphy C."/>
            <person name="Pearson M."/>
            <person name="Poon T.W."/>
            <person name="Priest M."/>
            <person name="Roberts A."/>
            <person name="Saif S."/>
            <person name="Shea T."/>
            <person name="Sisk P."/>
            <person name="Sykes S."/>
            <person name="Wortman J."/>
            <person name="Nusbaum C."/>
            <person name="Birren B."/>
        </authorList>
    </citation>
    <scope>NUCLEOTIDE SEQUENCE [LARGE SCALE GENOMIC DNA]</scope>
    <source>
        <strain evidence="3">B84634 / Timone 84634 / DSM 17679 / JCM 13223</strain>
    </source>
</reference>
<dbReference type="EMBL" id="AQHY01000025">
    <property type="protein sequence ID" value="EOA54755.1"/>
    <property type="molecule type" value="Genomic_DNA"/>
</dbReference>
<dbReference type="STRING" id="1121098.HMPREF1534_02148"/>
<dbReference type="PATRIC" id="fig|1121098.3.peg.2182"/>
<evidence type="ECO:0000313" key="3">
    <source>
        <dbReference type="Proteomes" id="UP000017831"/>
    </source>
</evidence>
<keyword evidence="3" id="KW-1185">Reference proteome</keyword>
<dbReference type="OrthoDB" id="9802177at2"/>
<dbReference type="AlphaFoldDB" id="U6RE16"/>
<protein>
    <recommendedName>
        <fullName evidence="4">Outer membrane protein</fullName>
    </recommendedName>
</protein>
<sequence length="405" mass="45346">MRRYSLLFTILLLSSTTSFAQLKDFSYKFYGQIRTDLFYNSRANEETVDGLFYMYPKDKVYDADGKDLNATANGSFYALYTRMGLDVQGPKLGNAKTSAKVELDFRGSGTTFSVVRLRHAYLNLDWGTSALLLGQTWHPLYGDVAPQILNLNMGAPFQPFSRAPQIRYRYKTGDIQITGAALWQSQYLSQGPEGKSQKYIKNSCVPEIYAGIDYKHKGLLIGAGIEMVSLTPRTQATVEDKIYKVSERITSLSYEVHMKYNSEKWLVAAKSVLGSNLTQTSMLGGYGIKSIDPRTGEQEYSPNRNSSSWINIVYGKTWKPAIFFGYMKNLGTSDAVTNMYGTGTNVDQLLSGTAELTYNVPHWKLGVEYNLTSAWYGSLNHSNGKVVDTHSVSNNRLVATALFMF</sequence>
<proteinExistence type="predicted"/>
<feature type="signal peptide" evidence="1">
    <location>
        <begin position="1"/>
        <end position="20"/>
    </location>
</feature>
<dbReference type="SUPFAM" id="SSF56935">
    <property type="entry name" value="Porins"/>
    <property type="match status" value="1"/>
</dbReference>
<evidence type="ECO:0008006" key="4">
    <source>
        <dbReference type="Google" id="ProtNLM"/>
    </source>
</evidence>
<evidence type="ECO:0000256" key="1">
    <source>
        <dbReference type="SAM" id="SignalP"/>
    </source>
</evidence>
<keyword evidence="1" id="KW-0732">Signal</keyword>
<dbReference type="Proteomes" id="UP000017831">
    <property type="component" value="Unassembled WGS sequence"/>
</dbReference>
<name>U6RE16_9BACT</name>
<accession>U6RE16</accession>
<dbReference type="RefSeq" id="WP_005940748.1">
    <property type="nucleotide sequence ID" value="NZ_KB890324.1"/>
</dbReference>
<dbReference type="HOGENOM" id="CLU_050831_0_0_10"/>
<evidence type="ECO:0000313" key="2">
    <source>
        <dbReference type="EMBL" id="EOA54755.1"/>
    </source>
</evidence>
<comment type="caution">
    <text evidence="2">The sequence shown here is derived from an EMBL/GenBank/DDBJ whole genome shotgun (WGS) entry which is preliminary data.</text>
</comment>
<organism evidence="2 3">
    <name type="scientific">Phocaeicola massiliensis B84634 = Timone 84634 = DSM 17679 = JCM 13223</name>
    <dbReference type="NCBI Taxonomy" id="1121098"/>
    <lineage>
        <taxon>Bacteria</taxon>
        <taxon>Pseudomonadati</taxon>
        <taxon>Bacteroidota</taxon>
        <taxon>Bacteroidia</taxon>
        <taxon>Bacteroidales</taxon>
        <taxon>Bacteroidaceae</taxon>
        <taxon>Phocaeicola</taxon>
    </lineage>
</organism>